<dbReference type="Gene3D" id="3.40.50.720">
    <property type="entry name" value="NAD(P)-binding Rossmann-like Domain"/>
    <property type="match status" value="1"/>
</dbReference>
<dbReference type="InterPro" id="IPR036291">
    <property type="entry name" value="NAD(P)-bd_dom_sf"/>
</dbReference>
<evidence type="ECO:0000259" key="3">
    <source>
        <dbReference type="Pfam" id="PF01370"/>
    </source>
</evidence>
<evidence type="ECO:0000313" key="5">
    <source>
        <dbReference type="Proteomes" id="UP000251088"/>
    </source>
</evidence>
<dbReference type="PANTHER" id="PTHR43574">
    <property type="entry name" value="EPIMERASE-RELATED"/>
    <property type="match status" value="1"/>
</dbReference>
<dbReference type="EMBL" id="UAWN01000009">
    <property type="protein sequence ID" value="SQC13965.1"/>
    <property type="molecule type" value="Genomic_DNA"/>
</dbReference>
<dbReference type="Pfam" id="PF01370">
    <property type="entry name" value="Epimerase"/>
    <property type="match status" value="1"/>
</dbReference>
<keyword evidence="1" id="KW-0520">NAD</keyword>
<evidence type="ECO:0000256" key="1">
    <source>
        <dbReference type="ARBA" id="ARBA00023027"/>
    </source>
</evidence>
<name>A0A2X3CZU7_KLEPN</name>
<feature type="region of interest" description="Disordered" evidence="2">
    <location>
        <begin position="64"/>
        <end position="83"/>
    </location>
</feature>
<feature type="domain" description="NAD-dependent epimerase/dehydratase" evidence="3">
    <location>
        <begin position="1"/>
        <end position="52"/>
    </location>
</feature>
<reference evidence="4 5" key="1">
    <citation type="submission" date="2018-06" db="EMBL/GenBank/DDBJ databases">
        <authorList>
            <consortium name="Pathogen Informatics"/>
            <person name="Doyle S."/>
        </authorList>
    </citation>
    <scope>NUCLEOTIDE SEQUENCE [LARGE SCALE GENOMIC DNA]</scope>
    <source>
        <strain evidence="4 5">NCTC9128</strain>
    </source>
</reference>
<protein>
    <submittedName>
        <fullName evidence="4">dTDP-glucose 4,6-dehydratase</fullName>
    </submittedName>
</protein>
<sequence length="83" mass="9415">MAHTYSHLYGIPTTGLRFFTVYGPWGRPDMALFKFTKAMLEGKSIDVYNYGKMEARLHLYRRHRRGGGSGAGCDPAGECRLDR</sequence>
<organism evidence="4 5">
    <name type="scientific">Klebsiella pneumoniae</name>
    <dbReference type="NCBI Taxonomy" id="573"/>
    <lineage>
        <taxon>Bacteria</taxon>
        <taxon>Pseudomonadati</taxon>
        <taxon>Pseudomonadota</taxon>
        <taxon>Gammaproteobacteria</taxon>
        <taxon>Enterobacterales</taxon>
        <taxon>Enterobacteriaceae</taxon>
        <taxon>Klebsiella/Raoultella group</taxon>
        <taxon>Klebsiella</taxon>
        <taxon>Klebsiella pneumoniae complex</taxon>
    </lineage>
</organism>
<gene>
    <name evidence="4" type="ORF">NCTC9128_02045</name>
</gene>
<evidence type="ECO:0000256" key="2">
    <source>
        <dbReference type="SAM" id="MobiDB-lite"/>
    </source>
</evidence>
<dbReference type="Proteomes" id="UP000251088">
    <property type="component" value="Unassembled WGS sequence"/>
</dbReference>
<dbReference type="AlphaFoldDB" id="A0A2X3CZU7"/>
<evidence type="ECO:0000313" key="4">
    <source>
        <dbReference type="EMBL" id="SQC13965.1"/>
    </source>
</evidence>
<dbReference type="SUPFAM" id="SSF51735">
    <property type="entry name" value="NAD(P)-binding Rossmann-fold domains"/>
    <property type="match status" value="1"/>
</dbReference>
<dbReference type="InterPro" id="IPR001509">
    <property type="entry name" value="Epimerase_deHydtase"/>
</dbReference>
<proteinExistence type="predicted"/>
<accession>A0A2X3CZU7</accession>